<feature type="transmembrane region" description="Helical" evidence="1">
    <location>
        <begin position="148"/>
        <end position="173"/>
    </location>
</feature>
<keyword evidence="1" id="KW-1133">Transmembrane helix</keyword>
<dbReference type="AlphaFoldDB" id="A0A1L7CW69"/>
<protein>
    <submittedName>
        <fullName evidence="2">Uncharacterized protein</fullName>
    </submittedName>
</protein>
<feature type="transmembrane region" description="Helical" evidence="1">
    <location>
        <begin position="193"/>
        <end position="212"/>
    </location>
</feature>
<evidence type="ECO:0000256" key="1">
    <source>
        <dbReference type="SAM" id="Phobius"/>
    </source>
</evidence>
<keyword evidence="1" id="KW-0812">Transmembrane</keyword>
<dbReference type="Proteomes" id="UP000185469">
    <property type="component" value="Chromosome"/>
</dbReference>
<organism evidence="2 3">
    <name type="scientific">Corynebacterium sphenisci DSM 44792</name>
    <dbReference type="NCBI Taxonomy" id="1437874"/>
    <lineage>
        <taxon>Bacteria</taxon>
        <taxon>Bacillati</taxon>
        <taxon>Actinomycetota</taxon>
        <taxon>Actinomycetes</taxon>
        <taxon>Mycobacteriales</taxon>
        <taxon>Corynebacteriaceae</taxon>
        <taxon>Corynebacterium</taxon>
    </lineage>
</organism>
<dbReference type="KEGG" id="csph:CSPHI_02395"/>
<proteinExistence type="predicted"/>
<feature type="transmembrane region" description="Helical" evidence="1">
    <location>
        <begin position="116"/>
        <end position="141"/>
    </location>
</feature>
<accession>A0A1L7CW69</accession>
<reference evidence="2 3" key="1">
    <citation type="submission" date="2014-08" db="EMBL/GenBank/DDBJ databases">
        <title>Complete genome sequence of Corynebacterium sphenisci CECT 5990(T) (=DSM 44792(T)), isolated from healthy wild penguins.</title>
        <authorList>
            <person name="Ruckert C."/>
            <person name="Albersmeier A."/>
            <person name="Winkler A."/>
            <person name="Kalinowski J."/>
        </authorList>
    </citation>
    <scope>NUCLEOTIDE SEQUENCE [LARGE SCALE GENOMIC DNA]</scope>
    <source>
        <strain evidence="2 3">DSM 44792</strain>
    </source>
</reference>
<keyword evidence="1" id="KW-0472">Membrane</keyword>
<gene>
    <name evidence="2" type="ORF">CSPHI_02395</name>
</gene>
<keyword evidence="3" id="KW-1185">Reference proteome</keyword>
<evidence type="ECO:0000313" key="3">
    <source>
        <dbReference type="Proteomes" id="UP000185469"/>
    </source>
</evidence>
<dbReference type="EMBL" id="CP009248">
    <property type="protein sequence ID" value="APT90109.1"/>
    <property type="molecule type" value="Genomic_DNA"/>
</dbReference>
<sequence>MIPMPSPARIRALICAAPLVPLGFALGAPDYVVGFWPLAMEQLRYLAGAAGICAAVAAAWNAAQVDHRYLGASAAGRARAVLALVEPAATMTLLLGGVGAAGVLLRLYRAPVGGAIPWWIVVSSVLWVVAAAAAGAAAGAWRYRQPALAGVIAFVGAVGLLVLANRPAGITWAPMALFGWTSSDNFVRYLPDTAALVGSWVIAGAIATWAVWSLLRRGGAAARVVTVVVAVPALVAVSAVTARGPADAGRLVPRPMPDAPECTAEAGGVRVCGWPEHRAQIAALDARWPEVAEYLRAIGVPMPEGLIAAEGLERVLPEEPVGVADYIATPDVATSYLVDDAVTRTLGEETVLGCTTADGPLYMGVLPAFGFVAQELYFPDAPAGNLGMPGQEAIIRWLAEHDEGEVVAGMRGLLADLADCGAGAAPETPW</sequence>
<name>A0A1L7CW69_9CORY</name>
<evidence type="ECO:0000313" key="2">
    <source>
        <dbReference type="EMBL" id="APT90109.1"/>
    </source>
</evidence>
<feature type="transmembrane region" description="Helical" evidence="1">
    <location>
        <begin position="43"/>
        <end position="60"/>
    </location>
</feature>
<feature type="transmembrane region" description="Helical" evidence="1">
    <location>
        <begin position="81"/>
        <end position="104"/>
    </location>
</feature>
<feature type="transmembrane region" description="Helical" evidence="1">
    <location>
        <begin position="224"/>
        <end position="242"/>
    </location>
</feature>